<feature type="region of interest" description="Disordered" evidence="2">
    <location>
        <begin position="352"/>
        <end position="379"/>
    </location>
</feature>
<accession>A0A0N9XRV9</accession>
<reference evidence="6 7" key="1">
    <citation type="journal article" date="2015" name="MBio">
        <title>Enzymatic Degradation of Phenazines Can Generate Energy and Protect Sensitive Organisms from Toxicity.</title>
        <authorList>
            <person name="Costa K.C."/>
            <person name="Bergkessel M."/>
            <person name="Saunders S."/>
            <person name="Korlach J."/>
            <person name="Newman D.K."/>
        </authorList>
    </citation>
    <scope>NUCLEOTIDE SEQUENCE [LARGE SCALE GENOMIC DNA]</scope>
    <source>
        <strain evidence="6 7">CT6</strain>
    </source>
</reference>
<keyword evidence="3" id="KW-0812">Transmembrane</keyword>
<organism evidence="6 7">
    <name type="scientific">Mycolicibacterium fortuitum</name>
    <name type="common">Mycobacterium fortuitum</name>
    <dbReference type="NCBI Taxonomy" id="1766"/>
    <lineage>
        <taxon>Bacteria</taxon>
        <taxon>Bacillati</taxon>
        <taxon>Actinomycetota</taxon>
        <taxon>Actinomycetes</taxon>
        <taxon>Mycobacteriales</taxon>
        <taxon>Mycobacteriaceae</taxon>
        <taxon>Mycolicibacterium</taxon>
    </lineage>
</organism>
<dbReference type="Pfam" id="PF18878">
    <property type="entry name" value="PPE-PPW"/>
    <property type="match status" value="1"/>
</dbReference>
<dbReference type="SUPFAM" id="SSF140459">
    <property type="entry name" value="PE/PPE dimer-like"/>
    <property type="match status" value="1"/>
</dbReference>
<comment type="similarity">
    <text evidence="1">Belongs to the mycobacterial PPE family.</text>
</comment>
<feature type="transmembrane region" description="Helical" evidence="3">
    <location>
        <begin position="299"/>
        <end position="321"/>
    </location>
</feature>
<dbReference type="RefSeq" id="WP_054602114.1">
    <property type="nucleotide sequence ID" value="NZ_CP011269.1"/>
</dbReference>
<keyword evidence="3" id="KW-0472">Membrane</keyword>
<dbReference type="STRING" id="1766.XA26_27140"/>
<dbReference type="AlphaFoldDB" id="A0A0N9XRV9"/>
<dbReference type="PATRIC" id="fig|1766.6.peg.2697"/>
<evidence type="ECO:0000313" key="6">
    <source>
        <dbReference type="EMBL" id="ALI26555.1"/>
    </source>
</evidence>
<dbReference type="PANTHER" id="PTHR46766">
    <property type="entry name" value="GLUTAMINE-RICH PROTEIN 2"/>
    <property type="match status" value="1"/>
</dbReference>
<evidence type="ECO:0000313" key="7">
    <source>
        <dbReference type="Proteomes" id="UP000057134"/>
    </source>
</evidence>
<feature type="compositionally biased region" description="Pro residues" evidence="2">
    <location>
        <begin position="369"/>
        <end position="378"/>
    </location>
</feature>
<keyword evidence="3" id="KW-1133">Transmembrane helix</keyword>
<evidence type="ECO:0000256" key="2">
    <source>
        <dbReference type="SAM" id="MobiDB-lite"/>
    </source>
</evidence>
<dbReference type="InterPro" id="IPR038332">
    <property type="entry name" value="PPE_sf"/>
</dbReference>
<dbReference type="Pfam" id="PF00823">
    <property type="entry name" value="PPE"/>
    <property type="match status" value="1"/>
</dbReference>
<feature type="transmembrane region" description="Helical" evidence="3">
    <location>
        <begin position="271"/>
        <end position="292"/>
    </location>
</feature>
<feature type="domain" description="PPE-PPW subfamily C-terminal" evidence="5">
    <location>
        <begin position="471"/>
        <end position="517"/>
    </location>
</feature>
<evidence type="ECO:0000259" key="4">
    <source>
        <dbReference type="Pfam" id="PF00823"/>
    </source>
</evidence>
<proteinExistence type="inferred from homology"/>
<protein>
    <submittedName>
        <fullName evidence="6">PPE family protein</fullName>
    </submittedName>
</protein>
<dbReference type="GO" id="GO:0052572">
    <property type="term" value="P:response to host immune response"/>
    <property type="evidence" value="ECO:0007669"/>
    <property type="project" value="TreeGrafter"/>
</dbReference>
<evidence type="ECO:0000256" key="1">
    <source>
        <dbReference type="ARBA" id="ARBA00010652"/>
    </source>
</evidence>
<dbReference type="InterPro" id="IPR000030">
    <property type="entry name" value="PPE_dom"/>
</dbReference>
<dbReference type="Proteomes" id="UP000057134">
    <property type="component" value="Chromosome"/>
</dbReference>
<keyword evidence="7" id="KW-1185">Reference proteome</keyword>
<dbReference type="PANTHER" id="PTHR46766:SF1">
    <property type="entry name" value="GLUTAMINE-RICH PROTEIN 2"/>
    <property type="match status" value="1"/>
</dbReference>
<dbReference type="EMBL" id="CP011269">
    <property type="protein sequence ID" value="ALI26555.1"/>
    <property type="molecule type" value="Genomic_DNA"/>
</dbReference>
<name>A0A0N9XRV9_MYCFO</name>
<dbReference type="InterPro" id="IPR043641">
    <property type="entry name" value="PPE-PPW_C"/>
</dbReference>
<sequence>MTAPVWMALPPEVHSALLSSGPGAGPLLAAAGAWSSLSTEYSSAATELTALMGTVQAGAWEGPSADRYAAAHLPYLAWLGATSVSSAQVAAQIETAAASYTAALAAMPTLAELAANRTTLGVLVATNFFGINTVPIAVNEADYVRMWIQAATTMSVYQASSEVAVATAPPSTAAPVLLAPAVGEVGSGSATMMQSAAVARASESGSSLGLSDLISSYEEFIEWIKANDPIGNWLAEQSEHFYGMYDQLREFILEPWRIPQILAEIIADPSLLFSTYINVFFLGAYTAVFAVLGTPLYAAAVAAASPAMLGLLGIVGLAQAYDIPINPPAEEITPHAEQPAVAALPGSAAPASVAAGTAPTTAPTSAPAAPAPSTPAPMPAGSETALYAVPGGGAGFGYGSTARYSATARASDSVGASSAAAATAAAINKRRAQARKRRGGTAKDRGYRYEYMTADGSTGTPLPHQPVAASVSDNGIENLGFTGTAAKATVPGPAGLTTLADDAFGDGTTIPMMPGSWQIPADSPLPTEGDG</sequence>
<evidence type="ECO:0000256" key="3">
    <source>
        <dbReference type="SAM" id="Phobius"/>
    </source>
</evidence>
<gene>
    <name evidence="6" type="ORF">XA26_27140</name>
</gene>
<feature type="domain" description="PPE" evidence="4">
    <location>
        <begin position="6"/>
        <end position="168"/>
    </location>
</feature>
<evidence type="ECO:0000259" key="5">
    <source>
        <dbReference type="Pfam" id="PF18878"/>
    </source>
</evidence>
<dbReference type="FunFam" id="1.20.1260.20:FF:000001">
    <property type="entry name" value="PPE family protein PPE41"/>
    <property type="match status" value="1"/>
</dbReference>
<feature type="compositionally biased region" description="Low complexity" evidence="2">
    <location>
        <begin position="352"/>
        <end position="368"/>
    </location>
</feature>
<dbReference type="Gene3D" id="1.20.1260.20">
    <property type="entry name" value="PPE superfamily"/>
    <property type="match status" value="1"/>
</dbReference>
<dbReference type="KEGG" id="mft:XA26_27140"/>